<feature type="region of interest" description="Disordered" evidence="1">
    <location>
        <begin position="1"/>
        <end position="46"/>
    </location>
</feature>
<proteinExistence type="predicted"/>
<feature type="region of interest" description="Disordered" evidence="1">
    <location>
        <begin position="75"/>
        <end position="146"/>
    </location>
</feature>
<organism evidence="2">
    <name type="scientific">Rhizochromulina marina</name>
    <dbReference type="NCBI Taxonomy" id="1034831"/>
    <lineage>
        <taxon>Eukaryota</taxon>
        <taxon>Sar</taxon>
        <taxon>Stramenopiles</taxon>
        <taxon>Ochrophyta</taxon>
        <taxon>Dictyochophyceae</taxon>
        <taxon>Rhizochromulinales</taxon>
        <taxon>Rhizochromulina</taxon>
    </lineage>
</organism>
<dbReference type="PANTHER" id="PTHR35213">
    <property type="entry name" value="RING-TYPE DOMAIN-CONTAINING PROTEIN-RELATED"/>
    <property type="match status" value="1"/>
</dbReference>
<evidence type="ECO:0000256" key="1">
    <source>
        <dbReference type="SAM" id="MobiDB-lite"/>
    </source>
</evidence>
<gene>
    <name evidence="2" type="ORF">RMAR1173_LOCUS1925</name>
</gene>
<protein>
    <submittedName>
        <fullName evidence="2">Uncharacterized protein</fullName>
    </submittedName>
</protein>
<sequence length="450" mass="48059">MGGGGDEASSTVTWPTLCDTEGQEAQDTKPGMTATFAPGQHHSTHPHVEALGSALKSAALASVATSAESVSSSLSSSSSLYEAIAGSGPDPARSRAPADEAEALDLPLPHLAAPGLDPLATANATPSSGVASPPSTPAGAAIPVGAIDPYGPAQQAKDEAKIKTLRRGKWTPEEERYVQQIINDFNNGTLAVSAGTTLRSYLSAKLNCDPMRITKKFTGDSCIGKRVFHPLERNPLNDAQVSEARETLKRLEARWLAKLDEQKRDADRKSKKALRHPANVLRVMLDGEQTLHSSVQSETLRWLREAQDALKSDIVTLQVVEELLFDGEEICAKFGIAVDADGGQTAAWTSTKRLASAMAPYTEPDANAASKRHRARSIPEVTTMLVFGGEERTSTARKTLARCKEREAPPHSSRLPRCMLLPLAVQMSSDQAAGGLLVDFLQSLREQTTP</sequence>
<feature type="compositionally biased region" description="Low complexity" evidence="1">
    <location>
        <begin position="75"/>
        <end position="87"/>
    </location>
</feature>
<dbReference type="EMBL" id="HBHJ01003025">
    <property type="protein sequence ID" value="CAD9663945.1"/>
    <property type="molecule type" value="Transcribed_RNA"/>
</dbReference>
<evidence type="ECO:0000313" key="2">
    <source>
        <dbReference type="EMBL" id="CAD9663945.1"/>
    </source>
</evidence>
<name>A0A7S2R8R9_9STRA</name>
<reference evidence="2" key="1">
    <citation type="submission" date="2021-01" db="EMBL/GenBank/DDBJ databases">
        <authorList>
            <person name="Corre E."/>
            <person name="Pelletier E."/>
            <person name="Niang G."/>
            <person name="Scheremetjew M."/>
            <person name="Finn R."/>
            <person name="Kale V."/>
            <person name="Holt S."/>
            <person name="Cochrane G."/>
            <person name="Meng A."/>
            <person name="Brown T."/>
            <person name="Cohen L."/>
        </authorList>
    </citation>
    <scope>NUCLEOTIDE SEQUENCE</scope>
    <source>
        <strain evidence="2">CCMP1243</strain>
    </source>
</reference>
<dbReference type="AlphaFoldDB" id="A0A7S2R8R9"/>
<dbReference type="PANTHER" id="PTHR35213:SF5">
    <property type="entry name" value="RING-TYPE DOMAIN-CONTAINING PROTEIN"/>
    <property type="match status" value="1"/>
</dbReference>
<accession>A0A7S2R8R9</accession>
<feature type="compositionally biased region" description="Low complexity" evidence="1">
    <location>
        <begin position="104"/>
        <end position="120"/>
    </location>
</feature>